<proteinExistence type="predicted"/>
<protein>
    <submittedName>
        <fullName evidence="3">Uncharacterized protein</fullName>
    </submittedName>
</protein>
<name>A0ABQ7XQS7_BRANA</name>
<keyword evidence="1" id="KW-0472">Membrane</keyword>
<keyword evidence="4" id="KW-1185">Reference proteome</keyword>
<dbReference type="Proteomes" id="UP000824890">
    <property type="component" value="Unassembled WGS sequence"/>
</dbReference>
<keyword evidence="1" id="KW-0812">Transmembrane</keyword>
<evidence type="ECO:0000313" key="4">
    <source>
        <dbReference type="Proteomes" id="UP000824890"/>
    </source>
</evidence>
<keyword evidence="2" id="KW-0732">Signal</keyword>
<dbReference type="EMBL" id="JAGKQM010000019">
    <property type="protein sequence ID" value="KAH0858249.1"/>
    <property type="molecule type" value="Genomic_DNA"/>
</dbReference>
<evidence type="ECO:0000256" key="2">
    <source>
        <dbReference type="SAM" id="SignalP"/>
    </source>
</evidence>
<evidence type="ECO:0000256" key="1">
    <source>
        <dbReference type="SAM" id="Phobius"/>
    </source>
</evidence>
<reference evidence="3 4" key="1">
    <citation type="submission" date="2021-05" db="EMBL/GenBank/DDBJ databases">
        <title>Genome Assembly of Synthetic Allotetraploid Brassica napus Reveals Homoeologous Exchanges between Subgenomes.</title>
        <authorList>
            <person name="Davis J.T."/>
        </authorList>
    </citation>
    <scope>NUCLEOTIDE SEQUENCE [LARGE SCALE GENOMIC DNA]</scope>
    <source>
        <strain evidence="4">cv. Da-Ae</strain>
        <tissue evidence="3">Seedling</tissue>
    </source>
</reference>
<evidence type="ECO:0000313" key="3">
    <source>
        <dbReference type="EMBL" id="KAH0858249.1"/>
    </source>
</evidence>
<sequence length="195" mass="21837">NSVIYIILNFLLNFTRFAQPYETVNGTTDVKPTSDDTKRKKRSNMFPCLTHCREKGVPRFWLMALNNNDVTSEDNNSSSYHNIVEGDPLLEKSIRLMRARAMLLVRELGDISETTMARVLATAEGTESLNTRVSSKLMLFRNFEVKNASSLLVAELVVAAAVVAAAVVVNRVMKMKVRGLRKVEINDKAGGWVKD</sequence>
<gene>
    <name evidence="3" type="ORF">HID58_086510</name>
</gene>
<accession>A0ABQ7XQS7</accession>
<feature type="transmembrane region" description="Helical" evidence="1">
    <location>
        <begin position="151"/>
        <end position="172"/>
    </location>
</feature>
<feature type="chain" id="PRO_5045199228" evidence="2">
    <location>
        <begin position="21"/>
        <end position="195"/>
    </location>
</feature>
<keyword evidence="1" id="KW-1133">Transmembrane helix</keyword>
<feature type="non-terminal residue" evidence="3">
    <location>
        <position position="1"/>
    </location>
</feature>
<organism evidence="3 4">
    <name type="scientific">Brassica napus</name>
    <name type="common">Rape</name>
    <dbReference type="NCBI Taxonomy" id="3708"/>
    <lineage>
        <taxon>Eukaryota</taxon>
        <taxon>Viridiplantae</taxon>
        <taxon>Streptophyta</taxon>
        <taxon>Embryophyta</taxon>
        <taxon>Tracheophyta</taxon>
        <taxon>Spermatophyta</taxon>
        <taxon>Magnoliopsida</taxon>
        <taxon>eudicotyledons</taxon>
        <taxon>Gunneridae</taxon>
        <taxon>Pentapetalae</taxon>
        <taxon>rosids</taxon>
        <taxon>malvids</taxon>
        <taxon>Brassicales</taxon>
        <taxon>Brassicaceae</taxon>
        <taxon>Brassiceae</taxon>
        <taxon>Brassica</taxon>
    </lineage>
</organism>
<feature type="signal peptide" evidence="2">
    <location>
        <begin position="1"/>
        <end position="20"/>
    </location>
</feature>
<comment type="caution">
    <text evidence="3">The sequence shown here is derived from an EMBL/GenBank/DDBJ whole genome shotgun (WGS) entry which is preliminary data.</text>
</comment>